<dbReference type="Pfam" id="PF08737">
    <property type="entry name" value="Rgp1"/>
    <property type="match status" value="2"/>
</dbReference>
<evidence type="ECO:0000313" key="2">
    <source>
        <dbReference type="EMBL" id="KAK2727837.1"/>
    </source>
</evidence>
<sequence>MILLQSEIPECAVFFAGSVVTCNLSVMCKNSEEEGLAWGSAQVIGIAAIKNVGNMKEEQPGVSFPESTSLSANKSEKGHIVYSTKPKILFCDIKIPHGEVLKFAFEFVLPQDLPPSHNGSTVRYSYKIKLAVQRVGESIKFMQLPFRVLSVKGIPLISTEVESPPMNPFLPRQITQDYGKLTLDILTNLTSRRSPVIYNIVNQRGKVAKLCIFKSVFRLGEDIIGFFDFSGSQVPCYQYLITLQSEEKRDAGDKDSKEAKEPSQLSKPAAKNVIPHAKCHEMCLGLQHTNFSVPIPLHGTQTFHELGVSLSWKLHFEFVTCASSVDLEPSSDTCSSPPSSTNVETMTWDFPIQVFPAAPAHIDKALLLTKTQVLSL</sequence>
<evidence type="ECO:0000256" key="1">
    <source>
        <dbReference type="SAM" id="MobiDB-lite"/>
    </source>
</evidence>
<dbReference type="Proteomes" id="UP001187531">
    <property type="component" value="Unassembled WGS sequence"/>
</dbReference>
<dbReference type="InterPro" id="IPR014752">
    <property type="entry name" value="Arrestin-like_C"/>
</dbReference>
<organism evidence="2 3">
    <name type="scientific">Artemia franciscana</name>
    <name type="common">Brine shrimp</name>
    <name type="synonym">Artemia sanfranciscana</name>
    <dbReference type="NCBI Taxonomy" id="6661"/>
    <lineage>
        <taxon>Eukaryota</taxon>
        <taxon>Metazoa</taxon>
        <taxon>Ecdysozoa</taxon>
        <taxon>Arthropoda</taxon>
        <taxon>Crustacea</taxon>
        <taxon>Branchiopoda</taxon>
        <taxon>Anostraca</taxon>
        <taxon>Artemiidae</taxon>
        <taxon>Artemia</taxon>
    </lineage>
</organism>
<name>A0AA88IUX3_ARTSF</name>
<dbReference type="InterPro" id="IPR014848">
    <property type="entry name" value="Rgp1"/>
</dbReference>
<evidence type="ECO:0000313" key="3">
    <source>
        <dbReference type="Proteomes" id="UP001187531"/>
    </source>
</evidence>
<feature type="region of interest" description="Disordered" evidence="1">
    <location>
        <begin position="248"/>
        <end position="268"/>
    </location>
</feature>
<comment type="caution">
    <text evidence="2">The sequence shown here is derived from an EMBL/GenBank/DDBJ whole genome shotgun (WGS) entry which is preliminary data.</text>
</comment>
<feature type="compositionally biased region" description="Basic and acidic residues" evidence="1">
    <location>
        <begin position="248"/>
        <end position="261"/>
    </location>
</feature>
<accession>A0AA88IUX3</accession>
<protein>
    <submittedName>
        <fullName evidence="2">Uncharacterized protein</fullName>
    </submittedName>
</protein>
<dbReference type="Gene3D" id="2.60.40.640">
    <property type="match status" value="1"/>
</dbReference>
<reference evidence="2" key="1">
    <citation type="submission" date="2023-07" db="EMBL/GenBank/DDBJ databases">
        <title>Chromosome-level genome assembly of Artemia franciscana.</title>
        <authorList>
            <person name="Jo E."/>
        </authorList>
    </citation>
    <scope>NUCLEOTIDE SEQUENCE</scope>
    <source>
        <tissue evidence="2">Whole body</tissue>
    </source>
</reference>
<dbReference type="EMBL" id="JAVRJZ010000001">
    <property type="protein sequence ID" value="KAK2727837.1"/>
    <property type="molecule type" value="Genomic_DNA"/>
</dbReference>
<dbReference type="PANTHER" id="PTHR12507">
    <property type="entry name" value="REDUCED GROWTH PHENOTYPE 1 RGP1, YEAST -RELATED"/>
    <property type="match status" value="1"/>
</dbReference>
<gene>
    <name evidence="2" type="ORF">QYM36_008349</name>
</gene>
<keyword evidence="3" id="KW-1185">Reference proteome</keyword>
<dbReference type="AlphaFoldDB" id="A0AA88IUX3"/>
<proteinExistence type="predicted"/>